<evidence type="ECO:0000256" key="9">
    <source>
        <dbReference type="ARBA" id="ARBA00024807"/>
    </source>
</evidence>
<comment type="function">
    <text evidence="9">Required for the maintenance of the structure of the mitochondrial inner membrane. Involved in mitochondrial morphology. Causes growth arrest when highly overexpressed.</text>
</comment>
<gene>
    <name evidence="13" type="ORF">BOTBODRAFT_190866</name>
</gene>
<feature type="transmembrane region" description="Helical" evidence="10">
    <location>
        <begin position="444"/>
        <end position="462"/>
    </location>
</feature>
<accession>A0A067MED3</accession>
<evidence type="ECO:0000256" key="12">
    <source>
        <dbReference type="SAM" id="MobiDB-lite"/>
    </source>
</evidence>
<feature type="transmembrane region" description="Helical" evidence="10">
    <location>
        <begin position="310"/>
        <end position="330"/>
    </location>
</feature>
<dbReference type="InParanoid" id="A0A067MED3"/>
<keyword evidence="7 10" id="KW-0496">Mitochondrion</keyword>
<evidence type="ECO:0000256" key="4">
    <source>
        <dbReference type="ARBA" id="ARBA00022946"/>
    </source>
</evidence>
<keyword evidence="4 10" id="KW-0809">Transit peptide</keyword>
<dbReference type="GO" id="GO:0007007">
    <property type="term" value="P:inner mitochondrial membrane organization"/>
    <property type="evidence" value="ECO:0007669"/>
    <property type="project" value="TreeGrafter"/>
</dbReference>
<dbReference type="OrthoDB" id="5595506at2759"/>
<evidence type="ECO:0000256" key="11">
    <source>
        <dbReference type="SAM" id="Coils"/>
    </source>
</evidence>
<dbReference type="PANTHER" id="PTHR31961:SF3">
    <property type="entry name" value="SENSITIVE TO HIGH EXPRESSION PROTEIN 9, MITOCHONDRIAL"/>
    <property type="match status" value="1"/>
</dbReference>
<keyword evidence="8 10" id="KW-0472">Membrane</keyword>
<protein>
    <recommendedName>
        <fullName evidence="10">Sensitive to high expression protein 9, mitochondrial</fullName>
    </recommendedName>
</protein>
<keyword evidence="6 11" id="KW-0175">Coiled coil</keyword>
<feature type="coiled-coil region" evidence="11">
    <location>
        <begin position="191"/>
        <end position="239"/>
    </location>
</feature>
<feature type="region of interest" description="Disordered" evidence="12">
    <location>
        <begin position="382"/>
        <end position="401"/>
    </location>
</feature>
<evidence type="ECO:0000256" key="6">
    <source>
        <dbReference type="ARBA" id="ARBA00023054"/>
    </source>
</evidence>
<feature type="compositionally biased region" description="Pro residues" evidence="12">
    <location>
        <begin position="81"/>
        <end position="91"/>
    </location>
</feature>
<feature type="region of interest" description="Disordered" evidence="12">
    <location>
        <begin position="48"/>
        <end position="131"/>
    </location>
</feature>
<name>A0A067MED3_BOTB1</name>
<dbReference type="AlphaFoldDB" id="A0A067MED3"/>
<evidence type="ECO:0000256" key="8">
    <source>
        <dbReference type="ARBA" id="ARBA00023136"/>
    </source>
</evidence>
<comment type="subunit">
    <text evidence="10">Homooligomer.</text>
</comment>
<evidence type="ECO:0000256" key="1">
    <source>
        <dbReference type="ARBA" id="ARBA00007472"/>
    </source>
</evidence>
<evidence type="ECO:0000256" key="5">
    <source>
        <dbReference type="ARBA" id="ARBA00022989"/>
    </source>
</evidence>
<sequence length="464" mass="51678">MASMPPQILRLLHTQRVSLFRHPYSSPLCRAPCRPPILSARSFGVSLRIPQDKHPPSASPELTHKVQESDKPIQLPASTGSPPPAPPNEPPNPHEGEGSPAQEPRTDTIPLGEPQSQSTPPEARSHEESRVGQMLGLWGQEAAVVRDRLKMGWHINSALLRERVHSLSGATRARLGQVGGKLNQVTGYDEIEELKRHVVEKENRIEMLREEAKDAKKAYENAVAQRSSLQREVNDLLQRKAIWNDADVSRYTVLVTQDHQHGLAEVRTKEAFALAEQEVEKEFNELMRAILNRYHEEQMWSDKIRSASTYGSLAALGLNLVVFILAIVLVEPWKRKRLAQTFERKIVEMSRENQAMIDNGMATLNEHFERQEAVLQTLALAASKPSPQDPENSPIPLPPPIPTVDPPLPLPLPSPIPLPIDDAPAFDKRKYTFWAPDAVSDRDLAIGVAGTLGGFVLGWFLGGR</sequence>
<proteinExistence type="inferred from homology"/>
<dbReference type="PANTHER" id="PTHR31961">
    <property type="entry name" value="SENSITIVE TO HIGH EXPRESSION PROTEIN 9, MITOCHONDRIAL"/>
    <property type="match status" value="1"/>
</dbReference>
<comment type="subcellular location">
    <subcellularLocation>
        <location evidence="10">Mitochondrion inner membrane</location>
        <topology evidence="10">Multi-pass membrane protein</topology>
    </subcellularLocation>
</comment>
<evidence type="ECO:0000313" key="14">
    <source>
        <dbReference type="Proteomes" id="UP000027195"/>
    </source>
</evidence>
<feature type="compositionally biased region" description="Basic and acidic residues" evidence="12">
    <location>
        <begin position="62"/>
        <end position="71"/>
    </location>
</feature>
<keyword evidence="14" id="KW-1185">Reference proteome</keyword>
<reference evidence="14" key="1">
    <citation type="journal article" date="2014" name="Proc. Natl. Acad. Sci. U.S.A.">
        <title>Extensive sampling of basidiomycete genomes demonstrates inadequacy of the white-rot/brown-rot paradigm for wood decay fungi.</title>
        <authorList>
            <person name="Riley R."/>
            <person name="Salamov A.A."/>
            <person name="Brown D.W."/>
            <person name="Nagy L.G."/>
            <person name="Floudas D."/>
            <person name="Held B.W."/>
            <person name="Levasseur A."/>
            <person name="Lombard V."/>
            <person name="Morin E."/>
            <person name="Otillar R."/>
            <person name="Lindquist E.A."/>
            <person name="Sun H."/>
            <person name="LaButti K.M."/>
            <person name="Schmutz J."/>
            <person name="Jabbour D."/>
            <person name="Luo H."/>
            <person name="Baker S.E."/>
            <person name="Pisabarro A.G."/>
            <person name="Walton J.D."/>
            <person name="Blanchette R.A."/>
            <person name="Henrissat B."/>
            <person name="Martin F."/>
            <person name="Cullen D."/>
            <person name="Hibbett D.S."/>
            <person name="Grigoriev I.V."/>
        </authorList>
    </citation>
    <scope>NUCLEOTIDE SEQUENCE [LARGE SCALE GENOMIC DNA]</scope>
    <source>
        <strain evidence="14">FD-172 SS1</strain>
    </source>
</reference>
<evidence type="ECO:0000256" key="3">
    <source>
        <dbReference type="ARBA" id="ARBA00022792"/>
    </source>
</evidence>
<evidence type="ECO:0000256" key="7">
    <source>
        <dbReference type="ARBA" id="ARBA00023128"/>
    </source>
</evidence>
<keyword evidence="3 10" id="KW-0999">Mitochondrion inner membrane</keyword>
<evidence type="ECO:0000313" key="13">
    <source>
        <dbReference type="EMBL" id="KDQ09931.1"/>
    </source>
</evidence>
<comment type="similarity">
    <text evidence="1 10">Belongs to the SHE9 family.</text>
</comment>
<organism evidence="13 14">
    <name type="scientific">Botryobasidium botryosum (strain FD-172 SS1)</name>
    <dbReference type="NCBI Taxonomy" id="930990"/>
    <lineage>
        <taxon>Eukaryota</taxon>
        <taxon>Fungi</taxon>
        <taxon>Dikarya</taxon>
        <taxon>Basidiomycota</taxon>
        <taxon>Agaricomycotina</taxon>
        <taxon>Agaricomycetes</taxon>
        <taxon>Cantharellales</taxon>
        <taxon>Botryobasidiaceae</taxon>
        <taxon>Botryobasidium</taxon>
    </lineage>
</organism>
<dbReference type="GO" id="GO:0005743">
    <property type="term" value="C:mitochondrial inner membrane"/>
    <property type="evidence" value="ECO:0007669"/>
    <property type="project" value="UniProtKB-SubCell"/>
</dbReference>
<evidence type="ECO:0000256" key="2">
    <source>
        <dbReference type="ARBA" id="ARBA00022692"/>
    </source>
</evidence>
<keyword evidence="2 10" id="KW-0812">Transmembrane</keyword>
<dbReference type="EMBL" id="KL198073">
    <property type="protein sequence ID" value="KDQ09931.1"/>
    <property type="molecule type" value="Genomic_DNA"/>
</dbReference>
<dbReference type="Proteomes" id="UP000027195">
    <property type="component" value="Unassembled WGS sequence"/>
</dbReference>
<evidence type="ECO:0000256" key="10">
    <source>
        <dbReference type="RuleBase" id="RU364128"/>
    </source>
</evidence>
<dbReference type="HOGENOM" id="CLU_589238_0_0_1"/>
<keyword evidence="5 10" id="KW-1133">Transmembrane helix</keyword>
<dbReference type="InterPro" id="IPR008839">
    <property type="entry name" value="MDM33_fungi"/>
</dbReference>
<dbReference type="Pfam" id="PF05546">
    <property type="entry name" value="She9_MDM33"/>
    <property type="match status" value="1"/>
</dbReference>